<evidence type="ECO:0000313" key="1">
    <source>
        <dbReference type="EMBL" id="CAH8353566.1"/>
    </source>
</evidence>
<protein>
    <submittedName>
        <fullName evidence="1">Uncharacterized protein</fullName>
    </submittedName>
</protein>
<evidence type="ECO:0000313" key="2">
    <source>
        <dbReference type="Proteomes" id="UP001642260"/>
    </source>
</evidence>
<name>A0ABC8K9T5_ERUVS</name>
<comment type="caution">
    <text evidence="1">The sequence shown here is derived from an EMBL/GenBank/DDBJ whole genome shotgun (WGS) entry which is preliminary data.</text>
</comment>
<keyword evidence="2" id="KW-1185">Reference proteome</keyword>
<gene>
    <name evidence="1" type="ORF">ERUC_LOCUS19321</name>
</gene>
<dbReference type="Proteomes" id="UP001642260">
    <property type="component" value="Unassembled WGS sequence"/>
</dbReference>
<sequence length="82" mass="9592">MSGEQQTNKRRSPNERRITKLLEELRRHCMTTSKKVWVGKPKGKKTRKTSQVWENVWSWSNLCFDVQLLSSGAAFPMVQHGF</sequence>
<dbReference type="AlphaFoldDB" id="A0ABC8K9T5"/>
<reference evidence="1 2" key="1">
    <citation type="submission" date="2022-03" db="EMBL/GenBank/DDBJ databases">
        <authorList>
            <person name="Macdonald S."/>
            <person name="Ahmed S."/>
            <person name="Newling K."/>
        </authorList>
    </citation>
    <scope>NUCLEOTIDE SEQUENCE [LARGE SCALE GENOMIC DNA]</scope>
</reference>
<accession>A0ABC8K9T5</accession>
<dbReference type="EMBL" id="CAKOAT010183821">
    <property type="protein sequence ID" value="CAH8353566.1"/>
    <property type="molecule type" value="Genomic_DNA"/>
</dbReference>
<proteinExistence type="predicted"/>
<organism evidence="1 2">
    <name type="scientific">Eruca vesicaria subsp. sativa</name>
    <name type="common">Garden rocket</name>
    <name type="synonym">Eruca sativa</name>
    <dbReference type="NCBI Taxonomy" id="29727"/>
    <lineage>
        <taxon>Eukaryota</taxon>
        <taxon>Viridiplantae</taxon>
        <taxon>Streptophyta</taxon>
        <taxon>Embryophyta</taxon>
        <taxon>Tracheophyta</taxon>
        <taxon>Spermatophyta</taxon>
        <taxon>Magnoliopsida</taxon>
        <taxon>eudicotyledons</taxon>
        <taxon>Gunneridae</taxon>
        <taxon>Pentapetalae</taxon>
        <taxon>rosids</taxon>
        <taxon>malvids</taxon>
        <taxon>Brassicales</taxon>
        <taxon>Brassicaceae</taxon>
        <taxon>Brassiceae</taxon>
        <taxon>Eruca</taxon>
    </lineage>
</organism>